<dbReference type="Proteomes" id="UP000029224">
    <property type="component" value="Unassembled WGS sequence"/>
</dbReference>
<sequence length="170" mass="19132">MNLAKSIFTSMFITLVTWGSVAAQEQPKAKPNTTGTAKVELHYISVLQKRADLNRIELIWKEAYEKLESVSEDNLSTIIVVYKDLSQDFAAADITIGYQSNTAAKGEKSTIELSHSKQVLLNKGSHDKSAIENAWNDIDYRREIEVIIETHDLNQHGLPDSNSLTVYYKD</sequence>
<evidence type="ECO:0000313" key="2">
    <source>
        <dbReference type="Proteomes" id="UP000029224"/>
    </source>
</evidence>
<name>A0A090TJL0_9VIBR</name>
<comment type="caution">
    <text evidence="1">The sequence shown here is derived from an EMBL/GenBank/DDBJ whole genome shotgun (WGS) entry which is preliminary data.</text>
</comment>
<dbReference type="EMBL" id="BBMT01000001">
    <property type="protein sequence ID" value="GAL31547.1"/>
    <property type="molecule type" value="Genomic_DNA"/>
</dbReference>
<proteinExistence type="predicted"/>
<reference evidence="1 2" key="2">
    <citation type="submission" date="2014-09" db="EMBL/GenBank/DDBJ databases">
        <authorList>
            <consortium name="NBRP consortium"/>
            <person name="Sawabe T."/>
            <person name="Meirelles P."/>
            <person name="Nakanishi M."/>
            <person name="Sayaka M."/>
            <person name="Hattori M."/>
            <person name="Ohkuma M."/>
        </authorList>
    </citation>
    <scope>NUCLEOTIDE SEQUENCE [LARGE SCALE GENOMIC DNA]</scope>
    <source>
        <strain evidence="1 2">JCM 19240</strain>
    </source>
</reference>
<reference evidence="1 2" key="1">
    <citation type="submission" date="2014-09" db="EMBL/GenBank/DDBJ databases">
        <title>Vibrio maritimus JCM 19240. (C210) whole genome shotgun sequence.</title>
        <authorList>
            <person name="Sawabe T."/>
            <person name="Meirelles P."/>
            <person name="Nakanishi M."/>
            <person name="Sayaka M."/>
            <person name="Hattori M."/>
            <person name="Ohkuma M."/>
        </authorList>
    </citation>
    <scope>NUCLEOTIDE SEQUENCE [LARGE SCALE GENOMIC DNA]</scope>
    <source>
        <strain evidence="1 2">JCM 19240</strain>
    </source>
</reference>
<keyword evidence="2" id="KW-1185">Reference proteome</keyword>
<evidence type="ECO:0000313" key="1">
    <source>
        <dbReference type="EMBL" id="GAL31547.1"/>
    </source>
</evidence>
<accession>A0A090TJL0</accession>
<dbReference type="AlphaFoldDB" id="A0A090TJL0"/>
<protein>
    <submittedName>
        <fullName evidence="1">Uncharacterized protein</fullName>
    </submittedName>
</protein>
<organism evidence="1 2">
    <name type="scientific">Vibrio maritimus</name>
    <dbReference type="NCBI Taxonomy" id="990268"/>
    <lineage>
        <taxon>Bacteria</taxon>
        <taxon>Pseudomonadati</taxon>
        <taxon>Pseudomonadota</taxon>
        <taxon>Gammaproteobacteria</taxon>
        <taxon>Vibrionales</taxon>
        <taxon>Vibrionaceae</taxon>
        <taxon>Vibrio</taxon>
    </lineage>
</organism>
<gene>
    <name evidence="1" type="ORF">JCM19240_4978</name>
</gene>